<sequence>RFNGEDYDVISIAVDIPGFGRPTDTVLTEEDGQRLGGHPLEANVKNATKGGHEERDEVLMKTKPAAAAPPGRDKTWETELINSIKAFHATAELLSRSTASCLLLGLCIDECAKIRERTTHRHRMCTTYGKLQSAGIQRDYYDCVGADLQFVGEMIRRGYRHEAAAAGHCADKFATLCFQEELASLHQGGEPAQPEKPAPSS</sequence>
<reference evidence="2" key="1">
    <citation type="submission" date="2016-11" db="UniProtKB">
        <authorList>
            <consortium name="WormBaseParasite"/>
        </authorList>
    </citation>
    <scope>IDENTIFICATION</scope>
</reference>
<evidence type="ECO:0000313" key="2">
    <source>
        <dbReference type="WBParaSite" id="maker-unitig_31743-snap-gene-0.1-mRNA-1"/>
    </source>
</evidence>
<dbReference type="AlphaFoldDB" id="A0A1I8FER6"/>
<dbReference type="Proteomes" id="UP000095280">
    <property type="component" value="Unplaced"/>
</dbReference>
<dbReference type="WBParaSite" id="maker-unitig_31743-snap-gene-0.1-mRNA-1">
    <property type="protein sequence ID" value="maker-unitig_31743-snap-gene-0.1-mRNA-1"/>
    <property type="gene ID" value="maker-unitig_31743-snap-gene-0.1"/>
</dbReference>
<evidence type="ECO:0000313" key="1">
    <source>
        <dbReference type="Proteomes" id="UP000095280"/>
    </source>
</evidence>
<accession>A0A1I8FER6</accession>
<name>A0A1I8FER6_9PLAT</name>
<organism evidence="1 2">
    <name type="scientific">Macrostomum lignano</name>
    <dbReference type="NCBI Taxonomy" id="282301"/>
    <lineage>
        <taxon>Eukaryota</taxon>
        <taxon>Metazoa</taxon>
        <taxon>Spiralia</taxon>
        <taxon>Lophotrochozoa</taxon>
        <taxon>Platyhelminthes</taxon>
        <taxon>Rhabditophora</taxon>
        <taxon>Macrostomorpha</taxon>
        <taxon>Macrostomida</taxon>
        <taxon>Macrostomidae</taxon>
        <taxon>Macrostomum</taxon>
    </lineage>
</organism>
<proteinExistence type="predicted"/>
<keyword evidence="1" id="KW-1185">Reference proteome</keyword>
<protein>
    <submittedName>
        <fullName evidence="2">Complex I-9kD</fullName>
    </submittedName>
</protein>